<accession>X1V7U8</accession>
<protein>
    <submittedName>
        <fullName evidence="1">Uncharacterized protein</fullName>
    </submittedName>
</protein>
<dbReference type="AlphaFoldDB" id="X1V7U8"/>
<sequence length="50" mass="5654">MVSMQLMWLYLFLGKVQTSGQEDIISAVYLPQELRPNTPQLTEVIGESVV</sequence>
<comment type="caution">
    <text evidence="1">The sequence shown here is derived from an EMBL/GenBank/DDBJ whole genome shotgun (WGS) entry which is preliminary data.</text>
</comment>
<organism evidence="1">
    <name type="scientific">marine sediment metagenome</name>
    <dbReference type="NCBI Taxonomy" id="412755"/>
    <lineage>
        <taxon>unclassified sequences</taxon>
        <taxon>metagenomes</taxon>
        <taxon>ecological metagenomes</taxon>
    </lineage>
</organism>
<evidence type="ECO:0000313" key="1">
    <source>
        <dbReference type="EMBL" id="GAJ01155.1"/>
    </source>
</evidence>
<reference evidence="1" key="1">
    <citation type="journal article" date="2014" name="Front. Microbiol.">
        <title>High frequency of phylogenetically diverse reductive dehalogenase-homologous genes in deep subseafloor sedimentary metagenomes.</title>
        <authorList>
            <person name="Kawai M."/>
            <person name="Futagami T."/>
            <person name="Toyoda A."/>
            <person name="Takaki Y."/>
            <person name="Nishi S."/>
            <person name="Hori S."/>
            <person name="Arai W."/>
            <person name="Tsubouchi T."/>
            <person name="Morono Y."/>
            <person name="Uchiyama I."/>
            <person name="Ito T."/>
            <person name="Fujiyama A."/>
            <person name="Inagaki F."/>
            <person name="Takami H."/>
        </authorList>
    </citation>
    <scope>NUCLEOTIDE SEQUENCE</scope>
    <source>
        <strain evidence="1">Expedition CK06-06</strain>
    </source>
</reference>
<proteinExistence type="predicted"/>
<dbReference type="EMBL" id="BARW01016010">
    <property type="protein sequence ID" value="GAJ01155.1"/>
    <property type="molecule type" value="Genomic_DNA"/>
</dbReference>
<name>X1V7U8_9ZZZZ</name>
<gene>
    <name evidence="1" type="ORF">S12H4_27971</name>
</gene>